<dbReference type="InParanoid" id="B0WUX9"/>
<evidence type="ECO:0000256" key="1">
    <source>
        <dbReference type="SAM" id="MobiDB-lite"/>
    </source>
</evidence>
<organism>
    <name type="scientific">Culex quinquefasciatus</name>
    <name type="common">Southern house mosquito</name>
    <name type="synonym">Culex pungens</name>
    <dbReference type="NCBI Taxonomy" id="7176"/>
    <lineage>
        <taxon>Eukaryota</taxon>
        <taxon>Metazoa</taxon>
        <taxon>Ecdysozoa</taxon>
        <taxon>Arthropoda</taxon>
        <taxon>Hexapoda</taxon>
        <taxon>Insecta</taxon>
        <taxon>Pterygota</taxon>
        <taxon>Neoptera</taxon>
        <taxon>Endopterygota</taxon>
        <taxon>Diptera</taxon>
        <taxon>Nematocera</taxon>
        <taxon>Culicoidea</taxon>
        <taxon>Culicidae</taxon>
        <taxon>Culicinae</taxon>
        <taxon>Culicini</taxon>
        <taxon>Culex</taxon>
        <taxon>Culex</taxon>
    </lineage>
</organism>
<dbReference type="VEuPathDB" id="VectorBase:CPIJ010608"/>
<sequence length="327" mass="36508">MVTGSRTNEIVLATELNKDKLKKMRCSLIDIFHRKRWGSDSSDVQIYQLLETMFNASIRRRSKFGYFWIKSQATGSTPPPQTSARRSGTTSRQQSHAAHPAGPRPEVNWNQSHPDHSVLAKRDEAFDEVSCELGMSMPELKHHWRTHGGKMATKINNTIAAVISNPVEVERMGSRMQEVEQEDYIEDGKAGGVISCITSKSICNWGCDPYSRIPQDEVKSKSKKSIHQIRLVEGDAEGAVRGLSRLRAGRSRARLKAGQEFALFKGTIIVASWTFGPYARPVASRSKGLLTRDAKFGFGNGCWQFQDGKVEQETEGLCGHQAANRSR</sequence>
<dbReference type="Proteomes" id="UP000002320">
    <property type="component" value="Unassembled WGS sequence"/>
</dbReference>
<feature type="region of interest" description="Disordered" evidence="1">
    <location>
        <begin position="74"/>
        <end position="113"/>
    </location>
</feature>
<keyword evidence="4" id="KW-1185">Reference proteome</keyword>
<dbReference type="EnsemblMetazoa" id="CPIJ010608-RA">
    <property type="protein sequence ID" value="CPIJ010608-PA"/>
    <property type="gene ID" value="CPIJ010608"/>
</dbReference>
<feature type="compositionally biased region" description="Polar residues" evidence="1">
    <location>
        <begin position="74"/>
        <end position="96"/>
    </location>
</feature>
<reference evidence="3" key="2">
    <citation type="submission" date="2020-05" db="UniProtKB">
        <authorList>
            <consortium name="EnsemblMetazoa"/>
        </authorList>
    </citation>
    <scope>IDENTIFICATION</scope>
    <source>
        <strain evidence="3">JHB</strain>
    </source>
</reference>
<dbReference type="OrthoDB" id="429950at2759"/>
<dbReference type="VEuPathDB" id="VectorBase:CQUJHB008761"/>
<dbReference type="KEGG" id="cqu:CpipJ_CPIJ010608"/>
<proteinExistence type="predicted"/>
<dbReference type="Gene3D" id="3.40.50.10190">
    <property type="entry name" value="BRCT domain"/>
    <property type="match status" value="1"/>
</dbReference>
<dbReference type="STRING" id="7176.B0WUX9"/>
<dbReference type="HOGENOM" id="CLU_850610_0_0_1"/>
<name>B0WUX9_CULQU</name>
<reference evidence="2" key="1">
    <citation type="submission" date="2007-03" db="EMBL/GenBank/DDBJ databases">
        <title>Annotation of Culex pipiens quinquefasciatus.</title>
        <authorList>
            <consortium name="The Broad Institute Genome Sequencing Platform"/>
            <person name="Atkinson P.W."/>
            <person name="Hemingway J."/>
            <person name="Christensen B.M."/>
            <person name="Higgs S."/>
            <person name="Kodira C."/>
            <person name="Hannick L."/>
            <person name="Megy K."/>
            <person name="O'Leary S."/>
            <person name="Pearson M."/>
            <person name="Haas B.J."/>
            <person name="Mauceli E."/>
            <person name="Wortman J.R."/>
            <person name="Lee N.H."/>
            <person name="Guigo R."/>
            <person name="Stanke M."/>
            <person name="Alvarado L."/>
            <person name="Amedeo P."/>
            <person name="Antoine C.H."/>
            <person name="Arensburger P."/>
            <person name="Bidwell S.L."/>
            <person name="Crawford M."/>
            <person name="Camaro F."/>
            <person name="Devon K."/>
            <person name="Engels R."/>
            <person name="Hammond M."/>
            <person name="Howarth C."/>
            <person name="Koehrsen M."/>
            <person name="Lawson D."/>
            <person name="Montgomery P."/>
            <person name="Nene V."/>
            <person name="Nusbaum C."/>
            <person name="Puiu D."/>
            <person name="Romero-Severson J."/>
            <person name="Severson D.W."/>
            <person name="Shumway M."/>
            <person name="Sisk P."/>
            <person name="Stolte C."/>
            <person name="Zeng Q."/>
            <person name="Eisenstadt E."/>
            <person name="Fraser-Liggett C."/>
            <person name="Strausberg R."/>
            <person name="Galagan J."/>
            <person name="Birren B."/>
            <person name="Collins F.H."/>
        </authorList>
    </citation>
    <scope>NUCLEOTIDE SEQUENCE [LARGE SCALE GENOMIC DNA]</scope>
    <source>
        <strain evidence="2">JHB</strain>
    </source>
</reference>
<accession>B0WUX9</accession>
<protein>
    <submittedName>
        <fullName evidence="2 3">Poly</fullName>
    </submittedName>
</protein>
<evidence type="ECO:0000313" key="2">
    <source>
        <dbReference type="EMBL" id="EDS35297.1"/>
    </source>
</evidence>
<dbReference type="EMBL" id="DS232112">
    <property type="protein sequence ID" value="EDS35297.1"/>
    <property type="molecule type" value="Genomic_DNA"/>
</dbReference>
<dbReference type="eggNOG" id="KOG1037">
    <property type="taxonomic scope" value="Eukaryota"/>
</dbReference>
<dbReference type="AlphaFoldDB" id="B0WUX9"/>
<dbReference type="InterPro" id="IPR036420">
    <property type="entry name" value="BRCT_dom_sf"/>
</dbReference>
<evidence type="ECO:0000313" key="3">
    <source>
        <dbReference type="EnsemblMetazoa" id="CPIJ010608-PA"/>
    </source>
</evidence>
<gene>
    <name evidence="3" type="primary">6043574</name>
    <name evidence="2" type="ORF">CpipJ_CPIJ010608</name>
</gene>
<evidence type="ECO:0000313" key="4">
    <source>
        <dbReference type="Proteomes" id="UP000002320"/>
    </source>
</evidence>